<sequence>MEGFARTVVVVSLITSASAAPDLRRSLLQGVLYILTSIGSSNCVDTVDSVNLRSSPRHHLLLQLSLLFLRPGVTHPSLARATTAQTHRLQPLTPSRFTIPIYL</sequence>
<accession>A0AAX6E7M9</accession>
<reference evidence="2" key="2">
    <citation type="submission" date="2023-04" db="EMBL/GenBank/DDBJ databases">
        <authorList>
            <person name="Bruccoleri R.E."/>
            <person name="Oakeley E.J."/>
            <person name="Faust A.-M."/>
            <person name="Dessus-Babus S."/>
            <person name="Altorfer M."/>
            <person name="Burckhardt D."/>
            <person name="Oertli M."/>
            <person name="Naumann U."/>
            <person name="Petersen F."/>
            <person name="Wong J."/>
        </authorList>
    </citation>
    <scope>NUCLEOTIDE SEQUENCE</scope>
    <source>
        <strain evidence="2">GSM-AAB239-AS_SAM_17_03QT</strain>
        <tissue evidence="2">Leaf</tissue>
    </source>
</reference>
<keyword evidence="3" id="KW-1185">Reference proteome</keyword>
<protein>
    <submittedName>
        <fullName evidence="2">V-type proton ATPase subunit B 1-like</fullName>
    </submittedName>
</protein>
<feature type="signal peptide" evidence="1">
    <location>
        <begin position="1"/>
        <end position="19"/>
    </location>
</feature>
<evidence type="ECO:0000313" key="2">
    <source>
        <dbReference type="EMBL" id="KAJ6799971.1"/>
    </source>
</evidence>
<keyword evidence="1" id="KW-0732">Signal</keyword>
<evidence type="ECO:0000256" key="1">
    <source>
        <dbReference type="SAM" id="SignalP"/>
    </source>
</evidence>
<organism evidence="2 3">
    <name type="scientific">Iris pallida</name>
    <name type="common">Sweet iris</name>
    <dbReference type="NCBI Taxonomy" id="29817"/>
    <lineage>
        <taxon>Eukaryota</taxon>
        <taxon>Viridiplantae</taxon>
        <taxon>Streptophyta</taxon>
        <taxon>Embryophyta</taxon>
        <taxon>Tracheophyta</taxon>
        <taxon>Spermatophyta</taxon>
        <taxon>Magnoliopsida</taxon>
        <taxon>Liliopsida</taxon>
        <taxon>Asparagales</taxon>
        <taxon>Iridaceae</taxon>
        <taxon>Iridoideae</taxon>
        <taxon>Irideae</taxon>
        <taxon>Iris</taxon>
    </lineage>
</organism>
<reference evidence="2" key="1">
    <citation type="journal article" date="2023" name="GigaByte">
        <title>Genome assembly of the bearded iris, Iris pallida Lam.</title>
        <authorList>
            <person name="Bruccoleri R.E."/>
            <person name="Oakeley E.J."/>
            <person name="Faust A.M.E."/>
            <person name="Altorfer M."/>
            <person name="Dessus-Babus S."/>
            <person name="Burckhardt D."/>
            <person name="Oertli M."/>
            <person name="Naumann U."/>
            <person name="Petersen F."/>
            <person name="Wong J."/>
        </authorList>
    </citation>
    <scope>NUCLEOTIDE SEQUENCE</scope>
    <source>
        <strain evidence="2">GSM-AAB239-AS_SAM_17_03QT</strain>
    </source>
</reference>
<comment type="caution">
    <text evidence="2">The sequence shown here is derived from an EMBL/GenBank/DDBJ whole genome shotgun (WGS) entry which is preliminary data.</text>
</comment>
<dbReference type="AlphaFoldDB" id="A0AAX6E7M9"/>
<feature type="chain" id="PRO_5043377022" evidence="1">
    <location>
        <begin position="20"/>
        <end position="103"/>
    </location>
</feature>
<name>A0AAX6E7M9_IRIPA</name>
<dbReference type="Proteomes" id="UP001140949">
    <property type="component" value="Unassembled WGS sequence"/>
</dbReference>
<evidence type="ECO:0000313" key="3">
    <source>
        <dbReference type="Proteomes" id="UP001140949"/>
    </source>
</evidence>
<proteinExistence type="predicted"/>
<gene>
    <name evidence="2" type="ORF">M6B38_204485</name>
</gene>
<dbReference type="EMBL" id="JANAVB010039216">
    <property type="protein sequence ID" value="KAJ6799971.1"/>
    <property type="molecule type" value="Genomic_DNA"/>
</dbReference>